<proteinExistence type="predicted"/>
<feature type="signal peptide" evidence="1">
    <location>
        <begin position="1"/>
        <end position="20"/>
    </location>
</feature>
<reference evidence="2 3" key="1">
    <citation type="submission" date="2020-11" db="EMBL/GenBank/DDBJ databases">
        <title>Draft Genome Sequence and Secondary Metabolite Biosynthetic Potential of the Lysobacter niastensis Type strain DSM 18481.</title>
        <authorList>
            <person name="Turrini P."/>
            <person name="Artuso I."/>
            <person name="Tescari M."/>
            <person name="Lugli G.A."/>
            <person name="Frangipani E."/>
            <person name="Ventura M."/>
            <person name="Visca P."/>
        </authorList>
    </citation>
    <scope>NUCLEOTIDE SEQUENCE [LARGE SCALE GENOMIC DNA]</scope>
    <source>
        <strain evidence="2 3">DSM 18481</strain>
    </source>
</reference>
<dbReference type="Proteomes" id="UP001429984">
    <property type="component" value="Unassembled WGS sequence"/>
</dbReference>
<evidence type="ECO:0000256" key="1">
    <source>
        <dbReference type="SAM" id="SignalP"/>
    </source>
</evidence>
<comment type="caution">
    <text evidence="2">The sequence shown here is derived from an EMBL/GenBank/DDBJ whole genome shotgun (WGS) entry which is preliminary data.</text>
</comment>
<keyword evidence="1" id="KW-0732">Signal</keyword>
<protein>
    <recommendedName>
        <fullName evidence="4">Lipoprotein</fullName>
    </recommendedName>
</protein>
<dbReference type="RefSeq" id="WP_194930049.1">
    <property type="nucleotide sequence ID" value="NZ_JADLZT010000003.1"/>
</dbReference>
<keyword evidence="3" id="KW-1185">Reference proteome</keyword>
<dbReference type="EMBL" id="JADLZT010000003">
    <property type="protein sequence ID" value="MBF6023429.1"/>
    <property type="molecule type" value="Genomic_DNA"/>
</dbReference>
<evidence type="ECO:0008006" key="4">
    <source>
        <dbReference type="Google" id="ProtNLM"/>
    </source>
</evidence>
<accession>A0ABS0B8T0</accession>
<sequence length="133" mass="14089">MKRPNLLLPLLLVVSALAIAACGRTPSLQGKWAVDVEATIGKAKEAGIPDSESPQIREIYDGGQLEITGDTLIIRIAGFPEAIARNYKVVGEADNCYKLEINGAPGAHNYCIEGGNLIVQDPSAKLAIVYKGS</sequence>
<evidence type="ECO:0000313" key="3">
    <source>
        <dbReference type="Proteomes" id="UP001429984"/>
    </source>
</evidence>
<organism evidence="2 3">
    <name type="scientific">Lysobacter niastensis</name>
    <dbReference type="NCBI Taxonomy" id="380629"/>
    <lineage>
        <taxon>Bacteria</taxon>
        <taxon>Pseudomonadati</taxon>
        <taxon>Pseudomonadota</taxon>
        <taxon>Gammaproteobacteria</taxon>
        <taxon>Lysobacterales</taxon>
        <taxon>Lysobacteraceae</taxon>
        <taxon>Lysobacter</taxon>
    </lineage>
</organism>
<feature type="chain" id="PRO_5045833801" description="Lipoprotein" evidence="1">
    <location>
        <begin position="21"/>
        <end position="133"/>
    </location>
</feature>
<evidence type="ECO:0000313" key="2">
    <source>
        <dbReference type="EMBL" id="MBF6023429.1"/>
    </source>
</evidence>
<gene>
    <name evidence="2" type="ORF">IU514_05215</name>
</gene>
<dbReference type="PROSITE" id="PS51257">
    <property type="entry name" value="PROKAR_LIPOPROTEIN"/>
    <property type="match status" value="1"/>
</dbReference>
<name>A0ABS0B8T0_9GAMM</name>